<dbReference type="GeneID" id="9587815"/>
<feature type="region of interest" description="Disordered" evidence="2">
    <location>
        <begin position="289"/>
        <end position="363"/>
    </location>
</feature>
<evidence type="ECO:0000313" key="4">
    <source>
        <dbReference type="Proteomes" id="UP000007431"/>
    </source>
</evidence>
<name>D8PPK4_SCHCM</name>
<feature type="compositionally biased region" description="Low complexity" evidence="2">
    <location>
        <begin position="15"/>
        <end position="28"/>
    </location>
</feature>
<feature type="region of interest" description="Disordered" evidence="2">
    <location>
        <begin position="187"/>
        <end position="212"/>
    </location>
</feature>
<feature type="compositionally biased region" description="Low complexity" evidence="2">
    <location>
        <begin position="194"/>
        <end position="205"/>
    </location>
</feature>
<dbReference type="AlphaFoldDB" id="D8PPK4"/>
<dbReference type="VEuPathDB" id="FungiDB:SCHCODRAFT_02621861"/>
<dbReference type="OrthoDB" id="3017725at2759"/>
<organism evidence="4">
    <name type="scientific">Schizophyllum commune (strain H4-8 / FGSC 9210)</name>
    <name type="common">Split gill fungus</name>
    <dbReference type="NCBI Taxonomy" id="578458"/>
    <lineage>
        <taxon>Eukaryota</taxon>
        <taxon>Fungi</taxon>
        <taxon>Dikarya</taxon>
        <taxon>Basidiomycota</taxon>
        <taxon>Agaricomycotina</taxon>
        <taxon>Agaricomycetes</taxon>
        <taxon>Agaricomycetidae</taxon>
        <taxon>Agaricales</taxon>
        <taxon>Schizophyllaceae</taxon>
        <taxon>Schizophyllum</taxon>
    </lineage>
</organism>
<feature type="coiled-coil region" evidence="1">
    <location>
        <begin position="84"/>
        <end position="111"/>
    </location>
</feature>
<accession>D8PPK4</accession>
<sequence length="363" mass="38668">MTSQNNKHGHTYRRTTPSASPATPSTSSHAMSDAEAIPAMPTSMIDNTLIALRSLFSRSTHHLNQLKTTLANERSATAATRAENMQLIQRNAVLRAENDMLKAQLQNLTVHAGRVRDEKEALERICLRMKARELSASQQATTTWTVHVPRQPRRRRAEAFPVMPTTRNRRVHPYASSTDTLVDDLDAPYAGKMSLPSSQGSSSPPTRTRALPRTLSAPAGLGLQVHLALADQAADQVAYTTVSAPVAPPPVTPAAPTPVAPAASSSLDDAAARLSSSCAEIQRFLAAHSTPPHRPTSLPAMPVAPAEPSTRSAHIRRPSSTPLPDHAPMDVDEAPASTSSNAPSSSSGKPRHAAIVLDPSPSK</sequence>
<reference evidence="3 4" key="1">
    <citation type="journal article" date="2010" name="Nat. Biotechnol.">
        <title>Genome sequence of the model mushroom Schizophyllum commune.</title>
        <authorList>
            <person name="Ohm R.A."/>
            <person name="de Jong J.F."/>
            <person name="Lugones L.G."/>
            <person name="Aerts A."/>
            <person name="Kothe E."/>
            <person name="Stajich J.E."/>
            <person name="de Vries R.P."/>
            <person name="Record E."/>
            <person name="Levasseur A."/>
            <person name="Baker S.E."/>
            <person name="Bartholomew K.A."/>
            <person name="Coutinho P.M."/>
            <person name="Erdmann S."/>
            <person name="Fowler T.J."/>
            <person name="Gathman A.C."/>
            <person name="Lombard V."/>
            <person name="Henrissat B."/>
            <person name="Knabe N."/>
            <person name="Kuees U."/>
            <person name="Lilly W.W."/>
            <person name="Lindquist E."/>
            <person name="Lucas S."/>
            <person name="Magnuson J.K."/>
            <person name="Piumi F."/>
            <person name="Raudaskoski M."/>
            <person name="Salamov A."/>
            <person name="Schmutz J."/>
            <person name="Schwarze F.W.M.R."/>
            <person name="vanKuyk P.A."/>
            <person name="Horton J.S."/>
            <person name="Grigoriev I.V."/>
            <person name="Woesten H.A.B."/>
        </authorList>
    </citation>
    <scope>NUCLEOTIDE SEQUENCE [LARGE SCALE GENOMIC DNA]</scope>
    <source>
        <strain evidence="4">H4-8 / FGSC 9210</strain>
    </source>
</reference>
<dbReference type="RefSeq" id="XP_003037889.1">
    <property type="nucleotide sequence ID" value="XM_003037843.1"/>
</dbReference>
<keyword evidence="1" id="KW-0175">Coiled coil</keyword>
<dbReference type="KEGG" id="scm:SCHCO_02621861"/>
<proteinExistence type="predicted"/>
<protein>
    <submittedName>
        <fullName evidence="3">Uncharacterized protein</fullName>
    </submittedName>
</protein>
<dbReference type="EMBL" id="GL377302">
    <property type="protein sequence ID" value="EFJ02987.1"/>
    <property type="molecule type" value="Genomic_DNA"/>
</dbReference>
<dbReference type="Proteomes" id="UP000007431">
    <property type="component" value="Unassembled WGS sequence"/>
</dbReference>
<dbReference type="HOGENOM" id="CLU_763243_0_0_1"/>
<feature type="region of interest" description="Disordered" evidence="2">
    <location>
        <begin position="1"/>
        <end position="32"/>
    </location>
</feature>
<evidence type="ECO:0000256" key="1">
    <source>
        <dbReference type="SAM" id="Coils"/>
    </source>
</evidence>
<dbReference type="InParanoid" id="D8PPK4"/>
<evidence type="ECO:0000256" key="2">
    <source>
        <dbReference type="SAM" id="MobiDB-lite"/>
    </source>
</evidence>
<keyword evidence="4" id="KW-1185">Reference proteome</keyword>
<evidence type="ECO:0000313" key="3">
    <source>
        <dbReference type="EMBL" id="EFJ02987.1"/>
    </source>
</evidence>
<feature type="non-terminal residue" evidence="3">
    <location>
        <position position="363"/>
    </location>
</feature>
<feature type="compositionally biased region" description="Low complexity" evidence="2">
    <location>
        <begin position="334"/>
        <end position="347"/>
    </location>
</feature>
<gene>
    <name evidence="3" type="ORF">SCHCODRAFT_102573</name>
</gene>